<gene>
    <name evidence="2" type="ORF">K460DRAFT_406676</name>
</gene>
<dbReference type="RefSeq" id="XP_040789036.1">
    <property type="nucleotide sequence ID" value="XM_040936984.1"/>
</dbReference>
<proteinExistence type="predicted"/>
<dbReference type="Pfam" id="PF13391">
    <property type="entry name" value="HNH_2"/>
    <property type="match status" value="1"/>
</dbReference>
<dbReference type="AlphaFoldDB" id="A0A9P4L9J0"/>
<name>A0A9P4L9J0_9PLEO</name>
<keyword evidence="3" id="KW-1185">Reference proteome</keyword>
<protein>
    <recommendedName>
        <fullName evidence="1">HNH nuclease domain-containing protein</fullName>
    </recommendedName>
</protein>
<evidence type="ECO:0000313" key="3">
    <source>
        <dbReference type="Proteomes" id="UP000800039"/>
    </source>
</evidence>
<dbReference type="OrthoDB" id="3686371at2759"/>
<dbReference type="InterPro" id="IPR003615">
    <property type="entry name" value="HNH_nuc"/>
</dbReference>
<dbReference type="GeneID" id="63854234"/>
<sequence length="329" mass="37707">MDRKTLLDRLTHKLQKRSSTSALRLFPKSKPSTRLEGRGVRPAIAFHHAGYNPKDLNDTVILRLRGCVRHKNGVKATTAIIALNIVTGNTFRSDSYLTSERRGQRIHLRPDDILELPEYWFHVHDPECPFIEYDNAYICPSFAMWKFPHKNLPPSWDVDRRKGYTAGRNISEWQGRTTDSRVNASIAVRMRDGSCVLSGVSNLECYCAYIIQSPQSSWYHEELLSQYVSQENPNAKRAIYCPQNGITLRRDLYRAFGDGEFAIVPKGKHWVAHFFDATTRLGEEFDQKRVRLSSDIPKELLFAKFAACVFPLVRGFVQQGEQLEAGNPF</sequence>
<evidence type="ECO:0000313" key="2">
    <source>
        <dbReference type="EMBL" id="KAF1846473.1"/>
    </source>
</evidence>
<dbReference type="Proteomes" id="UP000800039">
    <property type="component" value="Unassembled WGS sequence"/>
</dbReference>
<accession>A0A9P4L9J0</accession>
<comment type="caution">
    <text evidence="2">The sequence shown here is derived from an EMBL/GenBank/DDBJ whole genome shotgun (WGS) entry which is preliminary data.</text>
</comment>
<evidence type="ECO:0000259" key="1">
    <source>
        <dbReference type="Pfam" id="PF13391"/>
    </source>
</evidence>
<dbReference type="EMBL" id="ML976616">
    <property type="protein sequence ID" value="KAF1846473.1"/>
    <property type="molecule type" value="Genomic_DNA"/>
</dbReference>
<organism evidence="2 3">
    <name type="scientific">Cucurbitaria berberidis CBS 394.84</name>
    <dbReference type="NCBI Taxonomy" id="1168544"/>
    <lineage>
        <taxon>Eukaryota</taxon>
        <taxon>Fungi</taxon>
        <taxon>Dikarya</taxon>
        <taxon>Ascomycota</taxon>
        <taxon>Pezizomycotina</taxon>
        <taxon>Dothideomycetes</taxon>
        <taxon>Pleosporomycetidae</taxon>
        <taxon>Pleosporales</taxon>
        <taxon>Pleosporineae</taxon>
        <taxon>Cucurbitariaceae</taxon>
        <taxon>Cucurbitaria</taxon>
    </lineage>
</organism>
<reference evidence="2" key="1">
    <citation type="submission" date="2020-01" db="EMBL/GenBank/DDBJ databases">
        <authorList>
            <consortium name="DOE Joint Genome Institute"/>
            <person name="Haridas S."/>
            <person name="Albert R."/>
            <person name="Binder M."/>
            <person name="Bloem J."/>
            <person name="Labutti K."/>
            <person name="Salamov A."/>
            <person name="Andreopoulos B."/>
            <person name="Baker S.E."/>
            <person name="Barry K."/>
            <person name="Bills G."/>
            <person name="Bluhm B.H."/>
            <person name="Cannon C."/>
            <person name="Castanera R."/>
            <person name="Culley D.E."/>
            <person name="Daum C."/>
            <person name="Ezra D."/>
            <person name="Gonzalez J.B."/>
            <person name="Henrissat B."/>
            <person name="Kuo A."/>
            <person name="Liang C."/>
            <person name="Lipzen A."/>
            <person name="Lutzoni F."/>
            <person name="Magnuson J."/>
            <person name="Mondo S."/>
            <person name="Nolan M."/>
            <person name="Ohm R."/>
            <person name="Pangilinan J."/>
            <person name="Park H.-J."/>
            <person name="Ramirez L."/>
            <person name="Alfaro M."/>
            <person name="Sun H."/>
            <person name="Tritt A."/>
            <person name="Yoshinaga Y."/>
            <person name="Zwiers L.-H."/>
            <person name="Turgeon B.G."/>
            <person name="Goodwin S.B."/>
            <person name="Spatafora J.W."/>
            <person name="Crous P.W."/>
            <person name="Grigoriev I.V."/>
        </authorList>
    </citation>
    <scope>NUCLEOTIDE SEQUENCE</scope>
    <source>
        <strain evidence="2">CBS 394.84</strain>
    </source>
</reference>
<feature type="domain" description="HNH nuclease" evidence="1">
    <location>
        <begin position="195"/>
        <end position="264"/>
    </location>
</feature>